<name>A0A4C1X2W9_EUMVA</name>
<organism evidence="2 3">
    <name type="scientific">Eumeta variegata</name>
    <name type="common">Bagworm moth</name>
    <name type="synonym">Eumeta japonica</name>
    <dbReference type="NCBI Taxonomy" id="151549"/>
    <lineage>
        <taxon>Eukaryota</taxon>
        <taxon>Metazoa</taxon>
        <taxon>Ecdysozoa</taxon>
        <taxon>Arthropoda</taxon>
        <taxon>Hexapoda</taxon>
        <taxon>Insecta</taxon>
        <taxon>Pterygota</taxon>
        <taxon>Neoptera</taxon>
        <taxon>Endopterygota</taxon>
        <taxon>Lepidoptera</taxon>
        <taxon>Glossata</taxon>
        <taxon>Ditrysia</taxon>
        <taxon>Tineoidea</taxon>
        <taxon>Psychidae</taxon>
        <taxon>Oiketicinae</taxon>
        <taxon>Eumeta</taxon>
    </lineage>
</organism>
<reference evidence="2 3" key="1">
    <citation type="journal article" date="2019" name="Commun. Biol.">
        <title>The bagworm genome reveals a unique fibroin gene that provides high tensile strength.</title>
        <authorList>
            <person name="Kono N."/>
            <person name="Nakamura H."/>
            <person name="Ohtoshi R."/>
            <person name="Tomita M."/>
            <person name="Numata K."/>
            <person name="Arakawa K."/>
        </authorList>
    </citation>
    <scope>NUCLEOTIDE SEQUENCE [LARGE SCALE GENOMIC DNA]</scope>
</reference>
<dbReference type="EMBL" id="BGZK01000726">
    <property type="protein sequence ID" value="GBP58061.1"/>
    <property type="molecule type" value="Genomic_DNA"/>
</dbReference>
<sequence length="150" mass="16385">MSLSIRNRSLRKRPNRLHRKDVIPTESSSREDNPMHSYTAARSLNASGCAYPHRAETGACPPAPAGSAWEPLYFRINKCKSCVLTITFTFDPHTAPSKCESLAARRGGGAEGPPPPPCSLLVRLHTGRAVGRWSLERSGNATTSSKRRLC</sequence>
<evidence type="ECO:0000313" key="3">
    <source>
        <dbReference type="Proteomes" id="UP000299102"/>
    </source>
</evidence>
<evidence type="ECO:0000313" key="2">
    <source>
        <dbReference type="EMBL" id="GBP58061.1"/>
    </source>
</evidence>
<feature type="compositionally biased region" description="Basic residues" evidence="1">
    <location>
        <begin position="8"/>
        <end position="19"/>
    </location>
</feature>
<dbReference type="AlphaFoldDB" id="A0A4C1X2W9"/>
<feature type="region of interest" description="Disordered" evidence="1">
    <location>
        <begin position="1"/>
        <end position="35"/>
    </location>
</feature>
<protein>
    <submittedName>
        <fullName evidence="2">Uncharacterized protein</fullName>
    </submittedName>
</protein>
<proteinExistence type="predicted"/>
<comment type="caution">
    <text evidence="2">The sequence shown here is derived from an EMBL/GenBank/DDBJ whole genome shotgun (WGS) entry which is preliminary data.</text>
</comment>
<dbReference type="Proteomes" id="UP000299102">
    <property type="component" value="Unassembled WGS sequence"/>
</dbReference>
<accession>A0A4C1X2W9</accession>
<feature type="compositionally biased region" description="Basic and acidic residues" evidence="1">
    <location>
        <begin position="20"/>
        <end position="34"/>
    </location>
</feature>
<keyword evidence="3" id="KW-1185">Reference proteome</keyword>
<evidence type="ECO:0000256" key="1">
    <source>
        <dbReference type="SAM" id="MobiDB-lite"/>
    </source>
</evidence>
<gene>
    <name evidence="2" type="ORF">EVAR_39777_1</name>
</gene>